<dbReference type="PANTHER" id="PTHR18952:SF265">
    <property type="entry name" value="CARBONIC ANHYDRASE"/>
    <property type="match status" value="1"/>
</dbReference>
<dbReference type="PROSITE" id="PS51257">
    <property type="entry name" value="PROKAR_LIPOPROTEIN"/>
    <property type="match status" value="1"/>
</dbReference>
<keyword evidence="3" id="KW-0479">Metal-binding</keyword>
<comment type="catalytic activity">
    <reaction evidence="6">
        <text>hydrogencarbonate + H(+) = CO2 + H2O</text>
        <dbReference type="Rhea" id="RHEA:10748"/>
        <dbReference type="ChEBI" id="CHEBI:15377"/>
        <dbReference type="ChEBI" id="CHEBI:15378"/>
        <dbReference type="ChEBI" id="CHEBI:16526"/>
        <dbReference type="ChEBI" id="CHEBI:17544"/>
        <dbReference type="EC" id="4.2.1.1"/>
    </reaction>
</comment>
<evidence type="ECO:0000256" key="7">
    <source>
        <dbReference type="SAM" id="SignalP"/>
    </source>
</evidence>
<dbReference type="Gene3D" id="3.10.200.10">
    <property type="entry name" value="Alpha carbonic anhydrase"/>
    <property type="match status" value="1"/>
</dbReference>
<evidence type="ECO:0000256" key="2">
    <source>
        <dbReference type="ARBA" id="ARBA00012925"/>
    </source>
</evidence>
<keyword evidence="4" id="KW-0862">Zinc</keyword>
<comment type="similarity">
    <text evidence="1">Belongs to the alpha-carbonic anhydrase family.</text>
</comment>
<sequence>MASRFLRAFIVAASATQAVASCAYGTHLVPRAEEGESVEVKTFGYAGSIGPLNWAALDGGSANVACATGTRQSPIDMVDGVFQMVSASDLTLQIPDMPEGTEFENLGTTVEVVAQGGSLEIGGKTYELQQFHFHLPSEHLDNGTSIAMEMHMVWQTAEQEIAVIGVFVDLDPGTTEVTTPAAERLRRRARHRLSSRQEAAPAETAPGSFGGIPGFLTVPMVKAAGVSSNLLETVLSKVEEIATPGTVTKTDPLVMSELVSTLLTGSFQSYSGSLTTPPCSEEVLWLVATQKLQIQTATFEKARSVIGFNARYPQNTPGQPNLLAVGAASSAAAQAAQVPIAAR</sequence>
<dbReference type="AlphaFoldDB" id="A0AA38RLY6"/>
<keyword evidence="10" id="KW-1185">Reference proteome</keyword>
<dbReference type="SUPFAM" id="SSF51069">
    <property type="entry name" value="Carbonic anhydrase"/>
    <property type="match status" value="1"/>
</dbReference>
<evidence type="ECO:0000313" key="9">
    <source>
        <dbReference type="EMBL" id="KAJ9150726.1"/>
    </source>
</evidence>
<dbReference type="Proteomes" id="UP001174694">
    <property type="component" value="Unassembled WGS sequence"/>
</dbReference>
<dbReference type="InterPro" id="IPR023561">
    <property type="entry name" value="Carbonic_anhydrase_a-class"/>
</dbReference>
<dbReference type="Pfam" id="PF00194">
    <property type="entry name" value="Carb_anhydrase"/>
    <property type="match status" value="2"/>
</dbReference>
<dbReference type="InterPro" id="IPR036398">
    <property type="entry name" value="CA_dom_sf"/>
</dbReference>
<dbReference type="InterPro" id="IPR001148">
    <property type="entry name" value="CA_dom"/>
</dbReference>
<evidence type="ECO:0000256" key="1">
    <source>
        <dbReference type="ARBA" id="ARBA00010718"/>
    </source>
</evidence>
<evidence type="ECO:0000256" key="4">
    <source>
        <dbReference type="ARBA" id="ARBA00022833"/>
    </source>
</evidence>
<evidence type="ECO:0000259" key="8">
    <source>
        <dbReference type="PROSITE" id="PS51144"/>
    </source>
</evidence>
<dbReference type="EC" id="4.2.1.1" evidence="2"/>
<dbReference type="CDD" id="cd03124">
    <property type="entry name" value="alpha_CA_prokaryotic_like"/>
    <property type="match status" value="1"/>
</dbReference>
<evidence type="ECO:0000256" key="6">
    <source>
        <dbReference type="ARBA" id="ARBA00048348"/>
    </source>
</evidence>
<dbReference type="PROSITE" id="PS51144">
    <property type="entry name" value="ALPHA_CA_2"/>
    <property type="match status" value="1"/>
</dbReference>
<comment type="caution">
    <text evidence="9">The sequence shown here is derived from an EMBL/GenBank/DDBJ whole genome shotgun (WGS) entry which is preliminary data.</text>
</comment>
<dbReference type="GO" id="GO:0008270">
    <property type="term" value="F:zinc ion binding"/>
    <property type="evidence" value="ECO:0007669"/>
    <property type="project" value="InterPro"/>
</dbReference>
<feature type="chain" id="PRO_5041358455" description="carbonic anhydrase" evidence="7">
    <location>
        <begin position="21"/>
        <end position="343"/>
    </location>
</feature>
<dbReference type="PANTHER" id="PTHR18952">
    <property type="entry name" value="CARBONIC ANHYDRASE"/>
    <property type="match status" value="1"/>
</dbReference>
<dbReference type="InterPro" id="IPR041891">
    <property type="entry name" value="Alpha_CA_prokaryot-like"/>
</dbReference>
<evidence type="ECO:0000256" key="3">
    <source>
        <dbReference type="ARBA" id="ARBA00022723"/>
    </source>
</evidence>
<evidence type="ECO:0000256" key="5">
    <source>
        <dbReference type="ARBA" id="ARBA00023239"/>
    </source>
</evidence>
<reference evidence="9" key="1">
    <citation type="submission" date="2022-07" db="EMBL/GenBank/DDBJ databases">
        <title>Fungi with potential for degradation of polypropylene.</title>
        <authorList>
            <person name="Gostincar C."/>
        </authorList>
    </citation>
    <scope>NUCLEOTIDE SEQUENCE</scope>
    <source>
        <strain evidence="9">EXF-13308</strain>
    </source>
</reference>
<dbReference type="SMART" id="SM01057">
    <property type="entry name" value="Carb_anhydrase"/>
    <property type="match status" value="1"/>
</dbReference>
<accession>A0AA38RLY6</accession>
<feature type="signal peptide" evidence="7">
    <location>
        <begin position="1"/>
        <end position="20"/>
    </location>
</feature>
<evidence type="ECO:0000313" key="10">
    <source>
        <dbReference type="Proteomes" id="UP001174694"/>
    </source>
</evidence>
<protein>
    <recommendedName>
        <fullName evidence="2">carbonic anhydrase</fullName>
        <ecNumber evidence="2">4.2.1.1</ecNumber>
    </recommendedName>
</protein>
<keyword evidence="7" id="KW-0732">Signal</keyword>
<proteinExistence type="inferred from homology"/>
<feature type="domain" description="Alpha-carbonic anhydrase" evidence="8">
    <location>
        <begin position="41"/>
        <end position="343"/>
    </location>
</feature>
<name>A0AA38RLY6_9PEZI</name>
<gene>
    <name evidence="9" type="ORF">NKR23_g3362</name>
</gene>
<keyword evidence="5" id="KW-0456">Lyase</keyword>
<dbReference type="EMBL" id="JANBVO010000007">
    <property type="protein sequence ID" value="KAJ9150726.1"/>
    <property type="molecule type" value="Genomic_DNA"/>
</dbReference>
<dbReference type="GO" id="GO:0004089">
    <property type="term" value="F:carbonate dehydratase activity"/>
    <property type="evidence" value="ECO:0007669"/>
    <property type="project" value="UniProtKB-EC"/>
</dbReference>
<organism evidence="9 10">
    <name type="scientific">Pleurostoma richardsiae</name>
    <dbReference type="NCBI Taxonomy" id="41990"/>
    <lineage>
        <taxon>Eukaryota</taxon>
        <taxon>Fungi</taxon>
        <taxon>Dikarya</taxon>
        <taxon>Ascomycota</taxon>
        <taxon>Pezizomycotina</taxon>
        <taxon>Sordariomycetes</taxon>
        <taxon>Sordariomycetidae</taxon>
        <taxon>Calosphaeriales</taxon>
        <taxon>Pleurostomataceae</taxon>
        <taxon>Pleurostoma</taxon>
    </lineage>
</organism>